<dbReference type="EC" id="2.7.1.16" evidence="1"/>
<dbReference type="EMBL" id="VSSQ01114907">
    <property type="protein sequence ID" value="MPN50587.1"/>
    <property type="molecule type" value="Genomic_DNA"/>
</dbReference>
<sequence length="72" mass="8346">MHGGWDSAEEAASHMAPGCEMVYHPDSRHSAVYDRLYSEYRHLYDYFGRGENDVMKRLSALKRDAEREHEGA</sequence>
<organism evidence="1">
    <name type="scientific">bioreactor metagenome</name>
    <dbReference type="NCBI Taxonomy" id="1076179"/>
    <lineage>
        <taxon>unclassified sequences</taxon>
        <taxon>metagenomes</taxon>
        <taxon>ecological metagenomes</taxon>
    </lineage>
</organism>
<protein>
    <submittedName>
        <fullName evidence="1">Ribulokinase</fullName>
        <ecNumber evidence="1">2.7.1.16</ecNumber>
    </submittedName>
</protein>
<reference evidence="1" key="1">
    <citation type="submission" date="2019-08" db="EMBL/GenBank/DDBJ databases">
        <authorList>
            <person name="Kucharzyk K."/>
            <person name="Murdoch R.W."/>
            <person name="Higgins S."/>
            <person name="Loffler F."/>
        </authorList>
    </citation>
    <scope>NUCLEOTIDE SEQUENCE</scope>
</reference>
<keyword evidence="1" id="KW-0808">Transferase</keyword>
<dbReference type="GO" id="GO:0008741">
    <property type="term" value="F:ribulokinase activity"/>
    <property type="evidence" value="ECO:0007669"/>
    <property type="project" value="UniProtKB-EC"/>
</dbReference>
<accession>A0A645IH19</accession>
<dbReference type="AlphaFoldDB" id="A0A645IH19"/>
<proteinExistence type="predicted"/>
<comment type="caution">
    <text evidence="1">The sequence shown here is derived from an EMBL/GenBank/DDBJ whole genome shotgun (WGS) entry which is preliminary data.</text>
</comment>
<evidence type="ECO:0000313" key="1">
    <source>
        <dbReference type="EMBL" id="MPN50587.1"/>
    </source>
</evidence>
<name>A0A645IH19_9ZZZZ</name>
<keyword evidence="1" id="KW-0418">Kinase</keyword>
<gene>
    <name evidence="1" type="primary">araB_17</name>
    <name evidence="1" type="ORF">SDC9_198218</name>
</gene>
<dbReference type="Gene3D" id="3.30.420.40">
    <property type="match status" value="1"/>
</dbReference>